<feature type="compositionally biased region" description="Polar residues" evidence="8">
    <location>
        <begin position="277"/>
        <end position="294"/>
    </location>
</feature>
<dbReference type="Pfam" id="PF03941">
    <property type="entry name" value="INCENP_ARK-bind"/>
    <property type="match status" value="1"/>
</dbReference>
<feature type="compositionally biased region" description="Basic residues" evidence="8">
    <location>
        <begin position="148"/>
        <end position="158"/>
    </location>
</feature>
<feature type="region of interest" description="Disordered" evidence="8">
    <location>
        <begin position="334"/>
        <end position="355"/>
    </location>
</feature>
<feature type="compositionally biased region" description="Polar residues" evidence="8">
    <location>
        <begin position="101"/>
        <end position="130"/>
    </location>
</feature>
<evidence type="ECO:0000256" key="3">
    <source>
        <dbReference type="ARBA" id="ARBA00010042"/>
    </source>
</evidence>
<dbReference type="PANTHER" id="PTHR13142:SF1">
    <property type="entry name" value="INNER CENTROMERE PROTEIN"/>
    <property type="match status" value="1"/>
</dbReference>
<keyword evidence="5" id="KW-0159">Chromosome partition</keyword>
<evidence type="ECO:0000256" key="2">
    <source>
        <dbReference type="ARBA" id="ARBA00004186"/>
    </source>
</evidence>
<gene>
    <name evidence="10" type="ORF">IL334_005020</name>
</gene>
<comment type="similarity">
    <text evidence="3">Belongs to the INCENP family.</text>
</comment>
<evidence type="ECO:0000259" key="9">
    <source>
        <dbReference type="Pfam" id="PF03941"/>
    </source>
</evidence>
<name>A0ABZ1D3R1_9TREE</name>
<feature type="compositionally biased region" description="Low complexity" evidence="8">
    <location>
        <begin position="175"/>
        <end position="187"/>
    </location>
</feature>
<feature type="compositionally biased region" description="Polar residues" evidence="8">
    <location>
        <begin position="484"/>
        <end position="518"/>
    </location>
</feature>
<evidence type="ECO:0000256" key="4">
    <source>
        <dbReference type="ARBA" id="ARBA00022490"/>
    </source>
</evidence>
<keyword evidence="6" id="KW-0206">Cytoskeleton</keyword>
<protein>
    <recommendedName>
        <fullName evidence="9">Inner centromere protein ARK-binding domain-containing protein</fullName>
    </recommendedName>
</protein>
<evidence type="ECO:0000256" key="5">
    <source>
        <dbReference type="ARBA" id="ARBA00022829"/>
    </source>
</evidence>
<dbReference type="GeneID" id="87957151"/>
<keyword evidence="11" id="KW-1185">Reference proteome</keyword>
<feature type="compositionally biased region" description="Polar residues" evidence="8">
    <location>
        <begin position="408"/>
        <end position="419"/>
    </location>
</feature>
<feature type="region of interest" description="Disordered" evidence="8">
    <location>
        <begin position="615"/>
        <end position="675"/>
    </location>
</feature>
<feature type="compositionally biased region" description="Low complexity" evidence="8">
    <location>
        <begin position="1022"/>
        <end position="1033"/>
    </location>
</feature>
<dbReference type="RefSeq" id="XP_062792785.1">
    <property type="nucleotide sequence ID" value="XM_062936734.1"/>
</dbReference>
<feature type="region of interest" description="Disordered" evidence="8">
    <location>
        <begin position="696"/>
        <end position="826"/>
    </location>
</feature>
<dbReference type="Gene3D" id="6.10.250.2990">
    <property type="match status" value="1"/>
</dbReference>
<feature type="region of interest" description="Disordered" evidence="8">
    <location>
        <begin position="924"/>
        <end position="1097"/>
    </location>
</feature>
<accession>A0ABZ1D3R1</accession>
<feature type="compositionally biased region" description="Basic and acidic residues" evidence="8">
    <location>
        <begin position="339"/>
        <end position="351"/>
    </location>
</feature>
<feature type="region of interest" description="Disordered" evidence="8">
    <location>
        <begin position="69"/>
        <end position="229"/>
    </location>
</feature>
<evidence type="ECO:0000313" key="10">
    <source>
        <dbReference type="EMBL" id="WRT68045.1"/>
    </source>
</evidence>
<feature type="compositionally biased region" description="Basic and acidic residues" evidence="8">
    <location>
        <begin position="924"/>
        <end position="966"/>
    </location>
</feature>
<sequence length="1228" mass="134233">MSFLSQDMPTFDHYAFNLRDGLRKAAVTSLSELEESISAIGYGWLDSYMDQILDRQNRAPITELMKTPSRTQTVKKTRATTAAAKDRNDKVKGLNVHLAPSPSNRQNVSRQALSPLQPRSLNVSTLSPTPIASPKANPLKSKVEKAKAKPKAKKGKSKKTVENDENSPPTSASTSLDNSASISTTSSEKSKSSRKTKDDVKEKSNSSRSKKQKEKVEEPIEVEMAEPTIVQDIEEVSEPIEIDNQPKDIAQGSAISLNGPAANAIKESTVIADNERNSSSSARSTKGPITSAEQVDSRVTDDAEEVLPQTEVVVAEVQSTAPSATAETAVIFQEEPEREVEPEPEPERKVDPTMPTSFALPTITTGAVQPIRQVRSSWLSKALGTGAVPISGLPMTEANSAIRQSFAAPNQRQSTTMNLNGMRKSLVPPGGLKRKSDQARNEEDDDSAEEKRPEKTAKVVIEIPVPDYTDALPARTPGPLSRPNMPSKTPSFGTSATTSQPNSQGRSINPLSSTQNENQRSDIHRVTKALDELREKTAAKELAKQKAALAASTNAARMPQAKSTGTGFLRGLGSIGAGLLGLGGSGAEEEAQRLARELEEERLAEVELERLMKEATKADSEQQDDEEATVMEIDPQPKIQQKTARSTTPDLMLLQKPTQPPMSPEEEEDMVEEQSVMEELLPIDSRNTMAGHVAVPIEIEQRSTTPTGTPTRPLMHHEAPALHGREDKQVHQSSVTVMKEKERLALSNATEQKKNVRKARESSVDEDEEMQGDDEEDELDELYDDDDEEEEEIESKHSTRGPPAVEIKTHRKMPSLSSNFAPTPLNMSTSSVVTTGSVLGQANSMAAKALGVKPATGPVKSVQLAAAAAKKEQATIERKTALKEAEAKRQALAKKKAEEERIRADEERKAKVLELEEKRRLRIEYEKRKKEREDKTAQIAKEKADKEKAEKEAQAAKLRAAEEEAARKRKIAAASAALNKSQNGSNNKRVVPLAQQANPNKGKELFKPSKQPTTLGSSTSIGQLQQHQQGKLGPSVFRVAESSTQTQSSTITLVPQNQTQNGERKALGPPSRPSSMQQQYPPHQPMRQSNAVPSANNVLQQSRVALQSQLDEKAAMIQSEDIVLPDIASEYSDSDDEDRTKDFIPPSWAESPQLRAALEAQSLRNPDELFGPIKPLNMEELFKVRTNKFRARTSSANWSKNGDGLTKAEEVEYAKRMGFKSVPSGLGN</sequence>
<evidence type="ECO:0000256" key="7">
    <source>
        <dbReference type="ARBA" id="ARBA00023242"/>
    </source>
</evidence>
<feature type="compositionally biased region" description="Low complexity" evidence="8">
    <location>
        <begin position="1042"/>
        <end position="1052"/>
    </location>
</feature>
<feature type="compositionally biased region" description="Basic and acidic residues" evidence="8">
    <location>
        <begin position="188"/>
        <end position="205"/>
    </location>
</feature>
<comment type="subcellular location">
    <subcellularLocation>
        <location evidence="2">Cytoplasm</location>
        <location evidence="2">Cytoskeleton</location>
        <location evidence="2">Spindle</location>
    </subcellularLocation>
    <subcellularLocation>
        <location evidence="1">Nucleus</location>
    </subcellularLocation>
</comment>
<feature type="compositionally biased region" description="Basic and acidic residues" evidence="8">
    <location>
        <begin position="751"/>
        <end position="763"/>
    </location>
</feature>
<feature type="compositionally biased region" description="Polar residues" evidence="8">
    <location>
        <begin position="1010"/>
        <end position="1021"/>
    </location>
</feature>
<evidence type="ECO:0000313" key="11">
    <source>
        <dbReference type="Proteomes" id="UP001329825"/>
    </source>
</evidence>
<feature type="compositionally biased region" description="Low complexity" evidence="8">
    <location>
        <begin position="704"/>
        <end position="713"/>
    </location>
</feature>
<dbReference type="Proteomes" id="UP001329825">
    <property type="component" value="Chromosome 6"/>
</dbReference>
<dbReference type="EMBL" id="CP141886">
    <property type="protein sequence ID" value="WRT68045.1"/>
    <property type="molecule type" value="Genomic_DNA"/>
</dbReference>
<feature type="compositionally biased region" description="Basic and acidic residues" evidence="8">
    <location>
        <begin position="715"/>
        <end position="730"/>
    </location>
</feature>
<proteinExistence type="inferred from homology"/>
<feature type="compositionally biased region" description="Polar residues" evidence="8">
    <location>
        <begin position="978"/>
        <end position="988"/>
    </location>
</feature>
<evidence type="ECO:0000256" key="8">
    <source>
        <dbReference type="SAM" id="MobiDB-lite"/>
    </source>
</evidence>
<feature type="compositionally biased region" description="Polar residues" evidence="8">
    <location>
        <begin position="638"/>
        <end position="649"/>
    </location>
</feature>
<feature type="compositionally biased region" description="Polar residues" evidence="8">
    <location>
        <begin position="815"/>
        <end position="826"/>
    </location>
</feature>
<keyword evidence="4" id="KW-0963">Cytoplasm</keyword>
<feature type="compositionally biased region" description="Acidic residues" evidence="8">
    <location>
        <begin position="664"/>
        <end position="675"/>
    </location>
</feature>
<dbReference type="InterPro" id="IPR005635">
    <property type="entry name" value="Inner_centromere_prot_ARK-bd"/>
</dbReference>
<keyword evidence="7" id="KW-0539">Nucleus</keyword>
<feature type="compositionally biased region" description="Polar residues" evidence="8">
    <location>
        <begin position="1073"/>
        <end position="1097"/>
    </location>
</feature>
<organism evidence="10 11">
    <name type="scientific">Kwoniella shivajii</name>
    <dbReference type="NCBI Taxonomy" id="564305"/>
    <lineage>
        <taxon>Eukaryota</taxon>
        <taxon>Fungi</taxon>
        <taxon>Dikarya</taxon>
        <taxon>Basidiomycota</taxon>
        <taxon>Agaricomycotina</taxon>
        <taxon>Tremellomycetes</taxon>
        <taxon>Tremellales</taxon>
        <taxon>Cryptococcaceae</taxon>
        <taxon>Kwoniella</taxon>
    </lineage>
</organism>
<reference evidence="10 11" key="1">
    <citation type="submission" date="2024-01" db="EMBL/GenBank/DDBJ databases">
        <title>Comparative genomics of Cryptococcus and Kwoniella reveals pathogenesis evolution and contrasting modes of karyotype evolution via chromosome fusion or intercentromeric recombination.</title>
        <authorList>
            <person name="Coelho M.A."/>
            <person name="David-Palma M."/>
            <person name="Shea T."/>
            <person name="Bowers K."/>
            <person name="McGinley-Smith S."/>
            <person name="Mohammad A.W."/>
            <person name="Gnirke A."/>
            <person name="Yurkov A.M."/>
            <person name="Nowrousian M."/>
            <person name="Sun S."/>
            <person name="Cuomo C.A."/>
            <person name="Heitman J."/>
        </authorList>
    </citation>
    <scope>NUCLEOTIDE SEQUENCE [LARGE SCALE GENOMIC DNA]</scope>
    <source>
        <strain evidence="10">CBS 11374</strain>
    </source>
</reference>
<evidence type="ECO:0000256" key="6">
    <source>
        <dbReference type="ARBA" id="ARBA00023212"/>
    </source>
</evidence>
<feature type="compositionally biased region" description="Acidic residues" evidence="8">
    <location>
        <begin position="764"/>
        <end position="793"/>
    </location>
</feature>
<feature type="region of interest" description="Disordered" evidence="8">
    <location>
        <begin position="268"/>
        <end position="300"/>
    </location>
</feature>
<feature type="domain" description="Inner centromere protein ARK-binding" evidence="9">
    <location>
        <begin position="1126"/>
        <end position="1182"/>
    </location>
</feature>
<dbReference type="PANTHER" id="PTHR13142">
    <property type="entry name" value="INNER CENTROMERE PROTEIN"/>
    <property type="match status" value="1"/>
</dbReference>
<evidence type="ECO:0000256" key="1">
    <source>
        <dbReference type="ARBA" id="ARBA00004123"/>
    </source>
</evidence>
<feature type="region of interest" description="Disordered" evidence="8">
    <location>
        <begin position="408"/>
        <end position="523"/>
    </location>
</feature>